<dbReference type="GO" id="GO:0016747">
    <property type="term" value="F:acyltransferase activity, transferring groups other than amino-acyl groups"/>
    <property type="evidence" value="ECO:0007669"/>
    <property type="project" value="TreeGrafter"/>
</dbReference>
<dbReference type="Proteomes" id="UP001319200">
    <property type="component" value="Unassembled WGS sequence"/>
</dbReference>
<keyword evidence="2" id="KW-1185">Reference proteome</keyword>
<dbReference type="PANTHER" id="PTHR48098:SF1">
    <property type="entry name" value="DIACYLGLYCEROL ACYLTRANSFERASE_MYCOLYLTRANSFERASE AG85A"/>
    <property type="match status" value="1"/>
</dbReference>
<comment type="caution">
    <text evidence="1">The sequence shown here is derived from an EMBL/GenBank/DDBJ whole genome shotgun (WGS) entry which is preliminary data.</text>
</comment>
<reference evidence="1 2" key="1">
    <citation type="submission" date="2021-05" db="EMBL/GenBank/DDBJ databases">
        <title>A Polyphasic approach of four new species of the genus Ohtaekwangia: Ohtaekwangia histidinii sp. nov., Ohtaekwangia cretensis sp. nov., Ohtaekwangia indiensis sp. nov., Ohtaekwangia reichenbachii sp. nov. from diverse environment.</title>
        <authorList>
            <person name="Octaviana S."/>
        </authorList>
    </citation>
    <scope>NUCLEOTIDE SEQUENCE [LARGE SCALE GENOMIC DNA]</scope>
    <source>
        <strain evidence="1 2">PWU4</strain>
    </source>
</reference>
<accession>A0AAP2DKK1</accession>
<name>A0AAP2DKK1_9BACT</name>
<dbReference type="RefSeq" id="WP_254163959.1">
    <property type="nucleotide sequence ID" value="NZ_JAHESF010000013.1"/>
</dbReference>
<proteinExistence type="predicted"/>
<evidence type="ECO:0000313" key="2">
    <source>
        <dbReference type="Proteomes" id="UP001319200"/>
    </source>
</evidence>
<dbReference type="PANTHER" id="PTHR48098">
    <property type="entry name" value="ENTEROCHELIN ESTERASE-RELATED"/>
    <property type="match status" value="1"/>
</dbReference>
<dbReference type="InterPro" id="IPR029058">
    <property type="entry name" value="AB_hydrolase_fold"/>
</dbReference>
<sequence>MYRKLCLLIVAQLIIITASYAKIDTVRVTSAAMNKTLPNLVVTPTNYDQRTERLPVLYMLHGAYGSFKQWLDIEPALQRYADQFDMVLVCPDGGNTSWYFDSPVDKSMQYETYVAKELVSVIGQRYRVINDKRGRAIMGLSMGGHGALYLAIRNPEVWGAAGSTSGGVDIRPFPNNWDLAKRLGPYTSQRENWEKNTVINMVEALKGRSMKIIFDCGLDDFFLEVNRNMRQKLLSNSIPHVYIEMPGGHNAQYWNSSLKYHLVFFQSFFAGK</sequence>
<dbReference type="Pfam" id="PF00756">
    <property type="entry name" value="Esterase"/>
    <property type="match status" value="1"/>
</dbReference>
<dbReference type="EMBL" id="JAHESF010000013">
    <property type="protein sequence ID" value="MBT1698086.1"/>
    <property type="molecule type" value="Genomic_DNA"/>
</dbReference>
<dbReference type="Gene3D" id="3.40.50.1820">
    <property type="entry name" value="alpha/beta hydrolase"/>
    <property type="match status" value="1"/>
</dbReference>
<dbReference type="SUPFAM" id="SSF53474">
    <property type="entry name" value="alpha/beta-Hydrolases"/>
    <property type="match status" value="1"/>
</dbReference>
<protein>
    <submittedName>
        <fullName evidence="1">Esterase family protein</fullName>
    </submittedName>
</protein>
<dbReference type="InterPro" id="IPR000801">
    <property type="entry name" value="Esterase-like"/>
</dbReference>
<gene>
    <name evidence="1" type="ORF">KK083_14430</name>
</gene>
<dbReference type="InterPro" id="IPR050583">
    <property type="entry name" value="Mycobacterial_A85_antigen"/>
</dbReference>
<evidence type="ECO:0000313" key="1">
    <source>
        <dbReference type="EMBL" id="MBT1698086.1"/>
    </source>
</evidence>
<organism evidence="1 2">
    <name type="scientific">Chryseosolibacter histidini</name>
    <dbReference type="NCBI Taxonomy" id="2782349"/>
    <lineage>
        <taxon>Bacteria</taxon>
        <taxon>Pseudomonadati</taxon>
        <taxon>Bacteroidota</taxon>
        <taxon>Cytophagia</taxon>
        <taxon>Cytophagales</taxon>
        <taxon>Chryseotaleaceae</taxon>
        <taxon>Chryseosolibacter</taxon>
    </lineage>
</organism>
<dbReference type="AlphaFoldDB" id="A0AAP2DKK1"/>